<dbReference type="AlphaFoldDB" id="E0VKC1"/>
<evidence type="ECO:0000313" key="3">
    <source>
        <dbReference type="EnsemblMetazoa" id="PHUM259840-PA"/>
    </source>
</evidence>
<keyword evidence="4" id="KW-1185">Reference proteome</keyword>
<organism>
    <name type="scientific">Pediculus humanus subsp. corporis</name>
    <name type="common">Body louse</name>
    <dbReference type="NCBI Taxonomy" id="121224"/>
    <lineage>
        <taxon>Eukaryota</taxon>
        <taxon>Metazoa</taxon>
        <taxon>Ecdysozoa</taxon>
        <taxon>Arthropoda</taxon>
        <taxon>Hexapoda</taxon>
        <taxon>Insecta</taxon>
        <taxon>Pterygota</taxon>
        <taxon>Neoptera</taxon>
        <taxon>Paraneoptera</taxon>
        <taxon>Psocodea</taxon>
        <taxon>Troctomorpha</taxon>
        <taxon>Phthiraptera</taxon>
        <taxon>Anoplura</taxon>
        <taxon>Pediculidae</taxon>
        <taxon>Pediculus</taxon>
    </lineage>
</organism>
<sequence length="76" mass="7743">MNICNQGASFKDGAVEGCLIGLSIGVVLGSIRAVSLDGVPHSVDETPCKTLITHVMGGIISGALIGVVYMTKLSLN</sequence>
<dbReference type="EMBL" id="DS235241">
    <property type="protein sequence ID" value="EEB13827.1"/>
    <property type="molecule type" value="Genomic_DNA"/>
</dbReference>
<reference evidence="2" key="2">
    <citation type="submission" date="2007-04" db="EMBL/GenBank/DDBJ databases">
        <title>The genome of the human body louse.</title>
        <authorList>
            <consortium name="The Human Body Louse Genome Consortium"/>
            <person name="Kirkness E."/>
            <person name="Walenz B."/>
            <person name="Hass B."/>
            <person name="Bruggner R."/>
            <person name="Strausberg R."/>
        </authorList>
    </citation>
    <scope>NUCLEOTIDE SEQUENCE</scope>
    <source>
        <strain evidence="2">USDA</strain>
    </source>
</reference>
<evidence type="ECO:0000313" key="4">
    <source>
        <dbReference type="Proteomes" id="UP000009046"/>
    </source>
</evidence>
<reference evidence="2" key="1">
    <citation type="submission" date="2007-04" db="EMBL/GenBank/DDBJ databases">
        <title>Annotation of Pediculus humanus corporis strain USDA.</title>
        <authorList>
            <person name="Kirkness E."/>
            <person name="Hannick L."/>
            <person name="Hass B."/>
            <person name="Bruggner R."/>
            <person name="Lawson D."/>
            <person name="Bidwell S."/>
            <person name="Joardar V."/>
            <person name="Caler E."/>
            <person name="Walenz B."/>
            <person name="Inman J."/>
            <person name="Schobel S."/>
            <person name="Galinsky K."/>
            <person name="Amedeo P."/>
            <person name="Strausberg R."/>
        </authorList>
    </citation>
    <scope>NUCLEOTIDE SEQUENCE</scope>
    <source>
        <strain evidence="2">USDA</strain>
    </source>
</reference>
<dbReference type="GeneID" id="8235376"/>
<keyword evidence="1" id="KW-1133">Transmembrane helix</keyword>
<protein>
    <submittedName>
        <fullName evidence="2 3">Uncharacterized protein</fullName>
    </submittedName>
</protein>
<keyword evidence="1" id="KW-0812">Transmembrane</keyword>
<dbReference type="CTD" id="8235376"/>
<proteinExistence type="predicted"/>
<dbReference type="RefSeq" id="XP_002426565.1">
    <property type="nucleotide sequence ID" value="XM_002426520.1"/>
</dbReference>
<dbReference type="InParanoid" id="E0VKC1"/>
<dbReference type="Proteomes" id="UP000009046">
    <property type="component" value="Unassembled WGS sequence"/>
</dbReference>
<dbReference type="KEGG" id="phu:Phum_PHUM259840"/>
<reference evidence="3" key="3">
    <citation type="submission" date="2020-05" db="UniProtKB">
        <authorList>
            <consortium name="EnsemblMetazoa"/>
        </authorList>
    </citation>
    <scope>IDENTIFICATION</scope>
    <source>
        <strain evidence="3">USDA</strain>
    </source>
</reference>
<evidence type="ECO:0000256" key="1">
    <source>
        <dbReference type="SAM" id="Phobius"/>
    </source>
</evidence>
<feature type="transmembrane region" description="Helical" evidence="1">
    <location>
        <begin position="12"/>
        <end position="31"/>
    </location>
</feature>
<accession>E0VKC1</accession>
<gene>
    <name evidence="3" type="primary">8235376</name>
    <name evidence="2" type="ORF">Phum_PHUM259840</name>
</gene>
<dbReference type="VEuPathDB" id="VectorBase:PHUM259840"/>
<feature type="transmembrane region" description="Helical" evidence="1">
    <location>
        <begin position="51"/>
        <end position="70"/>
    </location>
</feature>
<dbReference type="EMBL" id="AAZO01003007">
    <property type="status" value="NOT_ANNOTATED_CDS"/>
    <property type="molecule type" value="Genomic_DNA"/>
</dbReference>
<name>E0VKC1_PEDHC</name>
<dbReference type="EnsemblMetazoa" id="PHUM259840-RA">
    <property type="protein sequence ID" value="PHUM259840-PA"/>
    <property type="gene ID" value="PHUM259840"/>
</dbReference>
<evidence type="ECO:0000313" key="2">
    <source>
        <dbReference type="EMBL" id="EEB13827.1"/>
    </source>
</evidence>
<keyword evidence="1" id="KW-0472">Membrane</keyword>
<dbReference type="HOGENOM" id="CLU_2657444_0_0_1"/>